<dbReference type="Pfam" id="PF18557">
    <property type="entry name" value="NepR"/>
    <property type="match status" value="1"/>
</dbReference>
<reference evidence="2 3" key="1">
    <citation type="submission" date="2015-05" db="EMBL/GenBank/DDBJ databases">
        <title>Draft genome sequence of Microvirga vignae strain BR3299, a novel nitrogen fixing bacteria isolated from Brazil semi-aired region.</title>
        <authorList>
            <person name="Zilli J.E."/>
            <person name="Passos S.R."/>
            <person name="Leite J."/>
            <person name="Baldani J.I."/>
            <person name="Xavier G.R."/>
            <person name="Rumjaneck N.G."/>
            <person name="Simoes-Araujo J.L."/>
        </authorList>
    </citation>
    <scope>NUCLEOTIDE SEQUENCE [LARGE SCALE GENOMIC DNA]</scope>
    <source>
        <strain evidence="2 3">BR3299</strain>
    </source>
</reference>
<proteinExistence type="predicted"/>
<evidence type="ECO:0000259" key="1">
    <source>
        <dbReference type="Pfam" id="PF18557"/>
    </source>
</evidence>
<dbReference type="AlphaFoldDB" id="A0A0H1RJJ3"/>
<protein>
    <recommendedName>
        <fullName evidence="1">Anti-sigma factor NepR domain-containing protein</fullName>
    </recommendedName>
</protein>
<evidence type="ECO:0000313" key="3">
    <source>
        <dbReference type="Proteomes" id="UP000035489"/>
    </source>
</evidence>
<comment type="caution">
    <text evidence="2">The sequence shown here is derived from an EMBL/GenBank/DDBJ whole genome shotgun (WGS) entry which is preliminary data.</text>
</comment>
<name>A0A0H1RJJ3_9HYPH</name>
<feature type="domain" description="Anti-sigma factor NepR" evidence="1">
    <location>
        <begin position="27"/>
        <end position="61"/>
    </location>
</feature>
<accession>A0A0H1RJJ3</accession>
<gene>
    <name evidence="2" type="ORF">AA309_00790</name>
</gene>
<dbReference type="RefSeq" id="WP_047187066.1">
    <property type="nucleotide sequence ID" value="NZ_LCYG01000003.1"/>
</dbReference>
<dbReference type="PATRIC" id="fig|1225564.3.peg.3251"/>
<keyword evidence="3" id="KW-1185">Reference proteome</keyword>
<dbReference type="Proteomes" id="UP000035489">
    <property type="component" value="Unassembled WGS sequence"/>
</dbReference>
<dbReference type="EMBL" id="LCYG01000003">
    <property type="protein sequence ID" value="KLK95016.1"/>
    <property type="molecule type" value="Genomic_DNA"/>
</dbReference>
<evidence type="ECO:0000313" key="2">
    <source>
        <dbReference type="EMBL" id="KLK95016.1"/>
    </source>
</evidence>
<dbReference type="OrthoDB" id="7998886at2"/>
<organism evidence="2 3">
    <name type="scientific">Microvirga vignae</name>
    <dbReference type="NCBI Taxonomy" id="1225564"/>
    <lineage>
        <taxon>Bacteria</taxon>
        <taxon>Pseudomonadati</taxon>
        <taxon>Pseudomonadota</taxon>
        <taxon>Alphaproteobacteria</taxon>
        <taxon>Hyphomicrobiales</taxon>
        <taxon>Methylobacteriaceae</taxon>
        <taxon>Microvirga</taxon>
    </lineage>
</organism>
<dbReference type="InterPro" id="IPR041649">
    <property type="entry name" value="NepR"/>
</dbReference>
<sequence>MLIKDEHQWRGDQGSLLNLSFWDLKMRAQLGRDLRSQYERWMKEPLPERLATLLGQLEQRERGE</sequence>